<protein>
    <submittedName>
        <fullName evidence="1">Uncharacterized protein</fullName>
    </submittedName>
</protein>
<dbReference type="Proteomes" id="UP000201640">
    <property type="component" value="Segment"/>
</dbReference>
<dbReference type="KEGG" id="vg:14445826"/>
<dbReference type="GeneID" id="14445826"/>
<evidence type="ECO:0000313" key="2">
    <source>
        <dbReference type="Proteomes" id="UP000201640"/>
    </source>
</evidence>
<proteinExistence type="predicted"/>
<evidence type="ECO:0000313" key="1">
    <source>
        <dbReference type="EMBL" id="AGC02264.1"/>
    </source>
</evidence>
<dbReference type="EMBL" id="JX962719">
    <property type="protein sequence ID" value="AGC02264.1"/>
    <property type="molecule type" value="Genomic_DNA"/>
</dbReference>
<dbReference type="OrthoDB" id="39305at10239"/>
<name>L7RCE8_9VIRU</name>
<reference evidence="1 2" key="1">
    <citation type="journal article" date="2012" name="Genome Biol. Evol.">
        <title>Related Giant Viruses in Distant Locations and Different Habitats: Acanthamoeba polyphaga moumouvirus Represents a Third Lineage of the Mimiviridae That Is Close to the Megavirus Lineage.</title>
        <authorList>
            <person name="Yoosuf N."/>
            <person name="Yutin N."/>
            <person name="Colson P."/>
            <person name="Shabalina S.A."/>
            <person name="Pagnier I."/>
            <person name="Robert C."/>
            <person name="Azza S."/>
            <person name="Klose T."/>
            <person name="Wong J."/>
            <person name="Rossmann M.G."/>
            <person name="La Scola B."/>
            <person name="Raoult D."/>
            <person name="Koonin E.V."/>
        </authorList>
    </citation>
    <scope>NUCLEOTIDE SEQUENCE [LARGE SCALE GENOMIC DNA]</scope>
    <source>
        <strain evidence="1 2">M10A</strain>
    </source>
</reference>
<accession>L7RCE8</accession>
<gene>
    <name evidence="1" type="ORF">Moumou_00745</name>
</gene>
<keyword evidence="2" id="KW-1185">Reference proteome</keyword>
<dbReference type="RefSeq" id="YP_007354700.1">
    <property type="nucleotide sequence ID" value="NC_020104.1"/>
</dbReference>
<dbReference type="SUPFAM" id="SSF140860">
    <property type="entry name" value="Pseudo ankyrin repeat-like"/>
    <property type="match status" value="1"/>
</dbReference>
<organism evidence="1 2">
    <name type="scientific">Acanthamoeba polyphaga moumouvirus</name>
    <dbReference type="NCBI Taxonomy" id="1269028"/>
    <lineage>
        <taxon>Viruses</taxon>
        <taxon>Varidnaviria</taxon>
        <taxon>Bamfordvirae</taxon>
        <taxon>Nucleocytoviricota</taxon>
        <taxon>Megaviricetes</taxon>
        <taxon>Imitervirales</taxon>
        <taxon>Mimiviridae</taxon>
        <taxon>Megamimivirinae</taxon>
        <taxon>Moumouvirus</taxon>
    </lineage>
</organism>
<sequence length="160" mass="18811">MLLFITNGKHSSIDFSGIYQDSLPLTIFSLDQIKKYYYKGHKLHVIDKSDNSSGTRFYYQFKVIESYSLFDINTYIKLGIDITENEHIVDIASEESNIDFLNWWIESNIDLKYSEKSLDYPSNYGKINVLNWWLNSNLPLKYSEKSINFALNIKLEPKIK</sequence>